<organism evidence="2 3">
    <name type="scientific">Chryseobacterium angstadtii</name>
    <dbReference type="NCBI Taxonomy" id="558151"/>
    <lineage>
        <taxon>Bacteria</taxon>
        <taxon>Pseudomonadati</taxon>
        <taxon>Bacteroidota</taxon>
        <taxon>Flavobacteriia</taxon>
        <taxon>Flavobacteriales</taxon>
        <taxon>Weeksellaceae</taxon>
        <taxon>Chryseobacterium group</taxon>
        <taxon>Chryseobacterium</taxon>
    </lineage>
</organism>
<gene>
    <name evidence="2" type="ORF">ACM46_19065</name>
</gene>
<protein>
    <recommendedName>
        <fullName evidence="1">Lipocalin-like domain-containing protein</fullName>
    </recommendedName>
</protein>
<evidence type="ECO:0000313" key="3">
    <source>
        <dbReference type="Proteomes" id="UP000036261"/>
    </source>
</evidence>
<dbReference type="RefSeq" id="WP_048508250.1">
    <property type="nucleotide sequence ID" value="NZ_LFND01000006.1"/>
</dbReference>
<dbReference type="EMBL" id="LFND01000006">
    <property type="protein sequence ID" value="KMQ60303.1"/>
    <property type="molecule type" value="Genomic_DNA"/>
</dbReference>
<dbReference type="AlphaFoldDB" id="A0A0J7I1L5"/>
<dbReference type="PATRIC" id="fig|558151.6.peg.4019"/>
<dbReference type="InterPro" id="IPR024311">
    <property type="entry name" value="Lipocalin-like"/>
</dbReference>
<sequence length="147" mass="17160">MKKIFLPLVLSAMIGCSDHNDEKENDQRTMIGVWKLGKVEAYKSSTKQTETHIATGCSAESTHEFRQGEMTTVNYIQHNDTCAPDETVTRKYTYDKKTQKFWYEGEYDYPYIVSQLTSTQMIMESHVEDIDDDGINDVIKYYFQRIK</sequence>
<dbReference type="Pfam" id="PF13648">
    <property type="entry name" value="Lipocalin_4"/>
    <property type="match status" value="1"/>
</dbReference>
<reference evidence="2 3" key="1">
    <citation type="journal article" date="2013" name="Int. J. Syst. Evol. Microbiol.">
        <title>Chryseobacterium angstadtii sp. nov., isolated from a newt tank.</title>
        <authorList>
            <person name="Kirk K.E."/>
            <person name="Hoffman J.A."/>
            <person name="Smith K.A."/>
            <person name="Strahan B.L."/>
            <person name="Failor K.C."/>
            <person name="Krebs J.E."/>
            <person name="Gale A.N."/>
            <person name="Do T.D."/>
            <person name="Sontag T.C."/>
            <person name="Batties A.M."/>
            <person name="Mistiszyn K."/>
            <person name="Newman J.D."/>
        </authorList>
    </citation>
    <scope>NUCLEOTIDE SEQUENCE [LARGE SCALE GENOMIC DNA]</scope>
    <source>
        <strain evidence="2 3">KM</strain>
    </source>
</reference>
<accession>A0A0J7I1L5</accession>
<feature type="domain" description="Lipocalin-like" evidence="1">
    <location>
        <begin position="30"/>
        <end position="122"/>
    </location>
</feature>
<evidence type="ECO:0000313" key="2">
    <source>
        <dbReference type="EMBL" id="KMQ60303.1"/>
    </source>
</evidence>
<dbReference type="PROSITE" id="PS51257">
    <property type="entry name" value="PROKAR_LIPOPROTEIN"/>
    <property type="match status" value="1"/>
</dbReference>
<name>A0A0J7I1L5_9FLAO</name>
<dbReference type="Proteomes" id="UP000036261">
    <property type="component" value="Unassembled WGS sequence"/>
</dbReference>
<evidence type="ECO:0000259" key="1">
    <source>
        <dbReference type="Pfam" id="PF13648"/>
    </source>
</evidence>
<keyword evidence="3" id="KW-1185">Reference proteome</keyword>
<comment type="caution">
    <text evidence="2">The sequence shown here is derived from an EMBL/GenBank/DDBJ whole genome shotgun (WGS) entry which is preliminary data.</text>
</comment>
<dbReference type="OrthoDB" id="1257001at2"/>
<proteinExistence type="predicted"/>